<dbReference type="PANTHER" id="PTHR12832:SF17">
    <property type="entry name" value="T-COMPLEX PROTEIN 11-LIKE PROTEIN 2"/>
    <property type="match status" value="1"/>
</dbReference>
<feature type="region of interest" description="Disordered" evidence="2">
    <location>
        <begin position="1"/>
        <end position="32"/>
    </location>
</feature>
<dbReference type="Proteomes" id="UP000646548">
    <property type="component" value="Unassembled WGS sequence"/>
</dbReference>
<dbReference type="OMA" id="YVINTMG"/>
<dbReference type="OrthoDB" id="276323at2759"/>
<evidence type="ECO:0000313" key="5">
    <source>
        <dbReference type="Proteomes" id="UP000261560"/>
    </source>
</evidence>
<sequence>MPLNDEKPTSTSSAEDTGSDVESSSEVVSDLDCSRDSFNSDFSSKHCTPSSSPPKILSLDEVMESARDLFNLKISHEIVMNPSFHMDVNNRPQNRLFEAVRDNMHKAFWDMLREELNDDPPKYQFAIKLLEEIREILLSFLNPGANRMRTQITEVLDMDLIRQQADNNAVDIQGLASFIINTMGKLCAPVREGEIKKLRESSDNIVILLKEIFRVIELMRVDSINFSIELIRPLLQKYSVEYEREKFQKILDETPTALNHTTAWIQAAMEEVSSATVTMETKTDHGAGKTVVLSPFQILNTAFLHILRWDYSKNPIPETLVMDESRLQEIKWQLNQSQAVNEVMLIVYNTVGEPIQGLASLSDRLKRMISVLLDGMHKPDFKSEESLEAISAQVCCELNKSLSERNYPALTSEVQAMLTGQICSITQKDNPIRTLVEDRVQQYFTVLLSDPKPLTKLEQVPAGLTPIKAELGLIGRKFISLVNYNRAIYGPFYADIIRKLLFSNGPPAGSLPQNTAQDSVSQD</sequence>
<feature type="compositionally biased region" description="Low complexity" evidence="2">
    <location>
        <begin position="20"/>
        <end position="30"/>
    </location>
</feature>
<evidence type="ECO:0000256" key="1">
    <source>
        <dbReference type="ARBA" id="ARBA00010954"/>
    </source>
</evidence>
<comment type="similarity">
    <text evidence="1">Belongs to the TCP11 family.</text>
</comment>
<reference evidence="3" key="2">
    <citation type="journal article" name="BMC Genomics">
        <title>Long-read sequencing and de novo genome assembly of marine medaka (Oryzias melastigma).</title>
        <authorList>
            <person name="Liang P."/>
            <person name="Saqib H.S.A."/>
            <person name="Ni X."/>
            <person name="Shen Y."/>
        </authorList>
    </citation>
    <scope>NUCLEOTIDE SEQUENCE</scope>
    <source>
        <strain evidence="3">Bigg-433</strain>
    </source>
</reference>
<dbReference type="AlphaFoldDB" id="A0A3B3D497"/>
<dbReference type="Ensembl" id="ENSOMET00000008280.1">
    <property type="protein sequence ID" value="ENSOMEP00000024982.1"/>
    <property type="gene ID" value="ENSOMEG00000005951.1"/>
</dbReference>
<dbReference type="GeneTree" id="ENSGT00940000157835"/>
<evidence type="ECO:0000256" key="2">
    <source>
        <dbReference type="SAM" id="MobiDB-lite"/>
    </source>
</evidence>
<dbReference type="Proteomes" id="UP000261560">
    <property type="component" value="Unplaced"/>
</dbReference>
<dbReference type="InterPro" id="IPR008862">
    <property type="entry name" value="Tcp11"/>
</dbReference>
<evidence type="ECO:0000313" key="3">
    <source>
        <dbReference type="EMBL" id="KAF6731227.1"/>
    </source>
</evidence>
<dbReference type="PANTHER" id="PTHR12832">
    <property type="entry name" value="TESTIS-SPECIFIC PROTEIN PBS13 T-COMPLEX 11"/>
    <property type="match status" value="1"/>
</dbReference>
<gene>
    <name evidence="3" type="ORF">FQA47_015116</name>
</gene>
<dbReference type="STRING" id="30732.ENSOMEP00000024982"/>
<organism evidence="4 5">
    <name type="scientific">Oryzias melastigma</name>
    <name type="common">Marine medaka</name>
    <dbReference type="NCBI Taxonomy" id="30732"/>
    <lineage>
        <taxon>Eukaryota</taxon>
        <taxon>Metazoa</taxon>
        <taxon>Chordata</taxon>
        <taxon>Craniata</taxon>
        <taxon>Vertebrata</taxon>
        <taxon>Euteleostomi</taxon>
        <taxon>Actinopterygii</taxon>
        <taxon>Neopterygii</taxon>
        <taxon>Teleostei</taxon>
        <taxon>Neoteleostei</taxon>
        <taxon>Acanthomorphata</taxon>
        <taxon>Ovalentaria</taxon>
        <taxon>Atherinomorphae</taxon>
        <taxon>Beloniformes</taxon>
        <taxon>Adrianichthyidae</taxon>
        <taxon>Oryziinae</taxon>
        <taxon>Oryzias</taxon>
    </lineage>
</organism>
<accession>A0A3B3D497</accession>
<proteinExistence type="inferred from homology"/>
<protein>
    <submittedName>
        <fullName evidence="4">T-complex 11, testis-specific-like 2</fullName>
    </submittedName>
    <submittedName>
        <fullName evidence="3">T-complex protein 11-like protein 2</fullName>
    </submittedName>
</protein>
<dbReference type="GO" id="GO:0007165">
    <property type="term" value="P:signal transduction"/>
    <property type="evidence" value="ECO:0007669"/>
    <property type="project" value="TreeGrafter"/>
</dbReference>
<dbReference type="EMBL" id="WKFB01000217">
    <property type="protein sequence ID" value="KAF6731227.1"/>
    <property type="molecule type" value="Genomic_DNA"/>
</dbReference>
<dbReference type="Pfam" id="PF05794">
    <property type="entry name" value="Tcp11"/>
    <property type="match status" value="1"/>
</dbReference>
<keyword evidence="5" id="KW-1185">Reference proteome</keyword>
<evidence type="ECO:0000313" key="4">
    <source>
        <dbReference type="Ensembl" id="ENSOMEP00000024982.1"/>
    </source>
</evidence>
<reference evidence="4" key="1">
    <citation type="submission" date="2025-05" db="UniProtKB">
        <authorList>
            <consortium name="Ensembl"/>
        </authorList>
    </citation>
    <scope>IDENTIFICATION</scope>
</reference>
<dbReference type="PaxDb" id="30732-ENSOMEP00000024982"/>
<name>A0A3B3D497_ORYME</name>